<dbReference type="Pfam" id="PF01471">
    <property type="entry name" value="PG_binding_1"/>
    <property type="match status" value="1"/>
</dbReference>
<dbReference type="Proteomes" id="UP000630660">
    <property type="component" value="Unassembled WGS sequence"/>
</dbReference>
<protein>
    <recommendedName>
        <fullName evidence="1">Peptidoglycan binding-like domain-containing protein</fullName>
    </recommendedName>
</protein>
<feature type="domain" description="Peptidoglycan binding-like" evidence="1">
    <location>
        <begin position="242"/>
        <end position="294"/>
    </location>
</feature>
<dbReference type="Gene3D" id="1.10.101.10">
    <property type="entry name" value="PGBD-like superfamily/PGBD"/>
    <property type="match status" value="1"/>
</dbReference>
<evidence type="ECO:0000259" key="1">
    <source>
        <dbReference type="Pfam" id="PF01471"/>
    </source>
</evidence>
<organism evidence="2 3">
    <name type="scientific">candidate division WOR-3 bacterium</name>
    <dbReference type="NCBI Taxonomy" id="2052148"/>
    <lineage>
        <taxon>Bacteria</taxon>
        <taxon>Bacteria division WOR-3</taxon>
    </lineage>
</organism>
<dbReference type="InterPro" id="IPR036366">
    <property type="entry name" value="PGBDSf"/>
</dbReference>
<dbReference type="EMBL" id="WJKJ01000213">
    <property type="protein sequence ID" value="MBD3364832.1"/>
    <property type="molecule type" value="Genomic_DNA"/>
</dbReference>
<evidence type="ECO:0000313" key="3">
    <source>
        <dbReference type="Proteomes" id="UP000630660"/>
    </source>
</evidence>
<dbReference type="SUPFAM" id="SSF47090">
    <property type="entry name" value="PGBD-like"/>
    <property type="match status" value="1"/>
</dbReference>
<name>A0A9D5K9P3_UNCW3</name>
<dbReference type="InterPro" id="IPR002477">
    <property type="entry name" value="Peptidoglycan-bd-like"/>
</dbReference>
<reference evidence="2" key="1">
    <citation type="submission" date="2019-11" db="EMBL/GenBank/DDBJ databases">
        <title>Microbial mats filling the niche in hypersaline microbial mats.</title>
        <authorList>
            <person name="Wong H.L."/>
            <person name="Macleod F.I."/>
            <person name="White R.A. III"/>
            <person name="Burns B.P."/>
        </authorList>
    </citation>
    <scope>NUCLEOTIDE SEQUENCE</scope>
    <source>
        <strain evidence="2">Bin_327</strain>
    </source>
</reference>
<proteinExistence type="predicted"/>
<dbReference type="InterPro" id="IPR036365">
    <property type="entry name" value="PGBD-like_sf"/>
</dbReference>
<dbReference type="AlphaFoldDB" id="A0A9D5K9P3"/>
<evidence type="ECO:0000313" key="2">
    <source>
        <dbReference type="EMBL" id="MBD3364832.1"/>
    </source>
</evidence>
<accession>A0A9D5K9P3</accession>
<sequence>MRNSASANNRSTDIWRKKIQLTYPLVCEFLSALRIEVGTEEDELNILCLEGASPRPELEGLIEVTRNTPDIYNDCIVLAWTDIKGTHLAVMRGTTEPGSYYTTVNPHPEGAAHLVWGRHLYRRGKHRGKPALVSATGMDRVWRDRDGDFGQDMEERIYKGRFGIHVHAGGSGKSIGRWSAGCIAICGGYEGEPYSFFTERINAHPGKVIGLTLWGSRNFSMWFQDRDGWRPTLRYGIRNPWVADVQRFLSRHMSERLVADDDWGPATQKTFLDFQRQNQLVVDGICGPLSWKKLEDSKSKT</sequence>
<gene>
    <name evidence="2" type="ORF">GF359_06415</name>
</gene>
<comment type="caution">
    <text evidence="2">The sequence shown here is derived from an EMBL/GenBank/DDBJ whole genome shotgun (WGS) entry which is preliminary data.</text>
</comment>